<organism evidence="1 2">
    <name type="scientific">Acetobacter aceti</name>
    <dbReference type="NCBI Taxonomy" id="435"/>
    <lineage>
        <taxon>Bacteria</taxon>
        <taxon>Pseudomonadati</taxon>
        <taxon>Pseudomonadota</taxon>
        <taxon>Alphaproteobacteria</taxon>
        <taxon>Acetobacterales</taxon>
        <taxon>Acetobacteraceae</taxon>
        <taxon>Acetobacter</taxon>
        <taxon>Acetobacter subgen. Acetobacter</taxon>
    </lineage>
</organism>
<dbReference type="Proteomes" id="UP000515220">
    <property type="component" value="Plasmid pAAJCM20276_1"/>
</dbReference>
<protein>
    <submittedName>
        <fullName evidence="1">Uncharacterized protein</fullName>
    </submittedName>
</protein>
<reference evidence="1 2" key="1">
    <citation type="submission" date="2020-07" db="EMBL/GenBank/DDBJ databases">
        <title>Complete Genome Sequence of an acetic acid bacterium, Acetobacter aceti JCM20276.</title>
        <authorList>
            <person name="Hirose Y."/>
            <person name="Mihara H."/>
        </authorList>
    </citation>
    <scope>NUCLEOTIDE SEQUENCE [LARGE SCALE GENOMIC DNA]</scope>
    <source>
        <strain evidence="1 2">JCM20276</strain>
        <plasmid evidence="1 2">pAAJCM20276_1</plasmid>
    </source>
</reference>
<dbReference type="InterPro" id="IPR045499">
    <property type="entry name" value="DUF6492"/>
</dbReference>
<geneLocation type="plasmid" evidence="1 2">
    <name>pAAJCM20276_1</name>
</geneLocation>
<evidence type="ECO:0000313" key="1">
    <source>
        <dbReference type="EMBL" id="BCI68933.1"/>
    </source>
</evidence>
<keyword evidence="1" id="KW-0614">Plasmid</keyword>
<gene>
    <name evidence="1" type="ORF">AAJCM20276_35570</name>
</gene>
<dbReference type="Pfam" id="PF20102">
    <property type="entry name" value="DUF6492"/>
    <property type="match status" value="1"/>
</dbReference>
<evidence type="ECO:0000313" key="2">
    <source>
        <dbReference type="Proteomes" id="UP000515220"/>
    </source>
</evidence>
<name>A0A6S6PNM1_ACEAC</name>
<accession>A0A6S6PNM1</accession>
<sequence>MMLSFNLNEKKIHSPNKFPDMKNALTFVTVVFSGEFANLLLQARSLALYGNDAIKQWIIVLNDEVNIEEKKKLFLSIEKEILDAHFPVLWIDRKDMTDFDFSQTEGSRSQQIIKIMISNFIEDDLYVLLDAKNHAIRELKPSFFLMKVILLFTNKNMKIGAHLLDGSLMPLIF</sequence>
<dbReference type="EMBL" id="AP023327">
    <property type="protein sequence ID" value="BCI68933.1"/>
    <property type="molecule type" value="Genomic_DNA"/>
</dbReference>
<dbReference type="AlphaFoldDB" id="A0A6S6PNM1"/>
<dbReference type="RefSeq" id="WP_232091998.1">
    <property type="nucleotide sequence ID" value="NZ_AP023327.1"/>
</dbReference>
<proteinExistence type="predicted"/>